<evidence type="ECO:0000313" key="6">
    <source>
        <dbReference type="EMBL" id="KYN05634.1"/>
    </source>
</evidence>
<dbReference type="GO" id="GO:0005666">
    <property type="term" value="C:RNA polymerase III complex"/>
    <property type="evidence" value="ECO:0007669"/>
    <property type="project" value="InterPro"/>
</dbReference>
<keyword evidence="3" id="KW-0804">Transcription</keyword>
<dbReference type="PANTHER" id="PTHR13408">
    <property type="entry name" value="DNA-DIRECTED RNA POLYMERASE III"/>
    <property type="match status" value="1"/>
</dbReference>
<dbReference type="InterPro" id="IPR007811">
    <property type="entry name" value="RPC4"/>
</dbReference>
<feature type="compositionally biased region" description="Low complexity" evidence="5">
    <location>
        <begin position="44"/>
        <end position="54"/>
    </location>
</feature>
<organism evidence="6 7">
    <name type="scientific">Cyphomyrmex costatus</name>
    <dbReference type="NCBI Taxonomy" id="456900"/>
    <lineage>
        <taxon>Eukaryota</taxon>
        <taxon>Metazoa</taxon>
        <taxon>Ecdysozoa</taxon>
        <taxon>Arthropoda</taxon>
        <taxon>Hexapoda</taxon>
        <taxon>Insecta</taxon>
        <taxon>Pterygota</taxon>
        <taxon>Neoptera</taxon>
        <taxon>Endopterygota</taxon>
        <taxon>Hymenoptera</taxon>
        <taxon>Apocrita</taxon>
        <taxon>Aculeata</taxon>
        <taxon>Formicoidea</taxon>
        <taxon>Formicidae</taxon>
        <taxon>Myrmicinae</taxon>
        <taxon>Cyphomyrmex</taxon>
    </lineage>
</organism>
<dbReference type="AlphaFoldDB" id="A0A195CZS4"/>
<keyword evidence="2 6" id="KW-0240">DNA-directed RNA polymerase</keyword>
<comment type="subcellular location">
    <subcellularLocation>
        <location evidence="1">Nucleus</location>
    </subcellularLocation>
</comment>
<name>A0A195CZS4_9HYME</name>
<feature type="region of interest" description="Disordered" evidence="5">
    <location>
        <begin position="26"/>
        <end position="71"/>
    </location>
</feature>
<proteinExistence type="predicted"/>
<evidence type="ECO:0000256" key="1">
    <source>
        <dbReference type="ARBA" id="ARBA00004123"/>
    </source>
</evidence>
<gene>
    <name evidence="6" type="ORF">ALC62_03427</name>
</gene>
<dbReference type="Pfam" id="PF05132">
    <property type="entry name" value="RNA_pol_Rpc4"/>
    <property type="match status" value="1"/>
</dbReference>
<feature type="compositionally biased region" description="Polar residues" evidence="5">
    <location>
        <begin position="310"/>
        <end position="321"/>
    </location>
</feature>
<evidence type="ECO:0000256" key="5">
    <source>
        <dbReference type="SAM" id="MobiDB-lite"/>
    </source>
</evidence>
<feature type="region of interest" description="Disordered" evidence="5">
    <location>
        <begin position="110"/>
        <end position="151"/>
    </location>
</feature>
<evidence type="ECO:0000256" key="2">
    <source>
        <dbReference type="ARBA" id="ARBA00022478"/>
    </source>
</evidence>
<dbReference type="Proteomes" id="UP000078542">
    <property type="component" value="Unassembled WGS sequence"/>
</dbReference>
<keyword evidence="7" id="KW-1185">Reference proteome</keyword>
<accession>A0A195CZS4</accession>
<dbReference type="EMBL" id="KQ977115">
    <property type="protein sequence ID" value="KYN05634.1"/>
    <property type="molecule type" value="Genomic_DNA"/>
</dbReference>
<feature type="non-terminal residue" evidence="6">
    <location>
        <position position="1"/>
    </location>
</feature>
<feature type="region of interest" description="Disordered" evidence="5">
    <location>
        <begin position="298"/>
        <end position="326"/>
    </location>
</feature>
<dbReference type="GO" id="GO:0003677">
    <property type="term" value="F:DNA binding"/>
    <property type="evidence" value="ECO:0007669"/>
    <property type="project" value="InterPro"/>
</dbReference>
<feature type="compositionally biased region" description="Basic and acidic residues" evidence="5">
    <location>
        <begin position="123"/>
        <end position="149"/>
    </location>
</feature>
<dbReference type="GO" id="GO:0042797">
    <property type="term" value="P:tRNA transcription by RNA polymerase III"/>
    <property type="evidence" value="ECO:0007669"/>
    <property type="project" value="TreeGrafter"/>
</dbReference>
<dbReference type="STRING" id="456900.A0A195CZS4"/>
<protein>
    <submittedName>
        <fullName evidence="6">DNA-directed RNA polymerase III subunit RPC4</fullName>
    </submittedName>
</protein>
<evidence type="ECO:0000256" key="3">
    <source>
        <dbReference type="ARBA" id="ARBA00023163"/>
    </source>
</evidence>
<sequence>LNMSSNNSISNDALHANMSNIRIKIEPGTSESEPSTSDVDDYSDLSSTSSVSLSDRVKNIKMEPGLPTTTQRLTSYRLPRDLTLGGNQGVNIKLEKPKKVYMPNVNVQRNKKKDDQAIMVKTDLVKSRNSDRGRERERSGDRGRGRGDRGNVIQSVGIWSEGIFIPPTVRERKSKGFKVSNSTVNAAKHLEQPKLNINKVINKTEGDRRLKDLLRDDFIDDAPEIDEKMCPLTLPRIKKDIHNMIDNKVDKKPVISENGEIINEEKESKQDREELFTISQITENKANSYTLIQFPESLPGVESNREETGSKQSNDSNTRSENNNKAKTELCTLNNLKSGLLGKLEILKSGKARLRFGEISFFVDIGAQQRFQQDLLAVKIDATSQTGDLVNLGSVNNKLICSPDFESTLENS</sequence>
<reference evidence="6 7" key="1">
    <citation type="submission" date="2016-03" db="EMBL/GenBank/DDBJ databases">
        <title>Cyphomyrmex costatus WGS genome.</title>
        <authorList>
            <person name="Nygaard S."/>
            <person name="Hu H."/>
            <person name="Boomsma J."/>
            <person name="Zhang G."/>
        </authorList>
    </citation>
    <scope>NUCLEOTIDE SEQUENCE [LARGE SCALE GENOMIC DNA]</scope>
    <source>
        <strain evidence="6">MS0001</strain>
        <tissue evidence="6">Whole body</tissue>
    </source>
</reference>
<feature type="compositionally biased region" description="Low complexity" evidence="5">
    <location>
        <begin position="26"/>
        <end position="37"/>
    </location>
</feature>
<keyword evidence="4" id="KW-0539">Nucleus</keyword>
<dbReference type="PANTHER" id="PTHR13408:SF0">
    <property type="entry name" value="DNA-DIRECTED RNA POLYMERASE III SUBUNIT RPC4"/>
    <property type="match status" value="1"/>
</dbReference>
<evidence type="ECO:0000256" key="4">
    <source>
        <dbReference type="ARBA" id="ARBA00023242"/>
    </source>
</evidence>
<evidence type="ECO:0000313" key="7">
    <source>
        <dbReference type="Proteomes" id="UP000078542"/>
    </source>
</evidence>